<name>A0A937A857_9BACT</name>
<gene>
    <name evidence="4" type="ORF">JKP34_01800</name>
</gene>
<feature type="domain" description="DUF1731" evidence="3">
    <location>
        <begin position="254"/>
        <end position="300"/>
    </location>
</feature>
<dbReference type="Pfam" id="PF01370">
    <property type="entry name" value="Epimerase"/>
    <property type="match status" value="1"/>
</dbReference>
<reference evidence="4" key="1">
    <citation type="submission" date="2021-01" db="EMBL/GenBank/DDBJ databases">
        <title>Marivirga sp. nov., isolated from intertidal surface sediments.</title>
        <authorList>
            <person name="Zhang M."/>
        </authorList>
    </citation>
    <scope>NUCLEOTIDE SEQUENCE</scope>
    <source>
        <strain evidence="4">SM1354</strain>
    </source>
</reference>
<dbReference type="Gene3D" id="3.40.50.720">
    <property type="entry name" value="NAD(P)-binding Rossmann-like Domain"/>
    <property type="match status" value="1"/>
</dbReference>
<evidence type="ECO:0000313" key="5">
    <source>
        <dbReference type="Proteomes" id="UP000642920"/>
    </source>
</evidence>
<dbReference type="InterPro" id="IPR013549">
    <property type="entry name" value="DUF1731"/>
</dbReference>
<accession>A0A937A857</accession>
<dbReference type="SUPFAM" id="SSF51735">
    <property type="entry name" value="NAD(P)-binding Rossmann-fold domains"/>
    <property type="match status" value="1"/>
</dbReference>
<proteinExistence type="inferred from homology"/>
<dbReference type="Pfam" id="PF08338">
    <property type="entry name" value="DUF1731"/>
    <property type="match status" value="1"/>
</dbReference>
<feature type="domain" description="NAD-dependent epimerase/dehydratase" evidence="2">
    <location>
        <begin position="5"/>
        <end position="224"/>
    </location>
</feature>
<evidence type="ECO:0000313" key="4">
    <source>
        <dbReference type="EMBL" id="MBL0763965.1"/>
    </source>
</evidence>
<sequence>MSKHILITGGSGMIGMKLSGLLMEKGYSVAHLARSKNNDSPYQQFEWDIDKAYLEEGALEFADIIIHLAGAGVADKRWTENRKKVIIESRTKTAELLYNKLKESSNHRLKRFISASAIGYYGMYTGDELLPEDHKPGEDFLAEVVQKWEAAADQFTDLQIPVSKLRVGVVLAKEGGALPQLAKPIKFGVGAALGSGQQYMSWVHIDDICHMFLHLLETEAVGVYNGVAPRPVTNKAMTKAVANKLNKPLWLPNVPGFVMKLALGEMAGIVLGGNKVSSEKLEQTGYKFQFAELDNALDDIYN</sequence>
<dbReference type="PANTHER" id="PTHR11092">
    <property type="entry name" value="SUGAR NUCLEOTIDE EPIMERASE RELATED"/>
    <property type="match status" value="1"/>
</dbReference>
<comment type="caution">
    <text evidence="4">The sequence shown here is derived from an EMBL/GenBank/DDBJ whole genome shotgun (WGS) entry which is preliminary data.</text>
</comment>
<dbReference type="InterPro" id="IPR036291">
    <property type="entry name" value="NAD(P)-bd_dom_sf"/>
</dbReference>
<keyword evidence="5" id="KW-1185">Reference proteome</keyword>
<dbReference type="InterPro" id="IPR010099">
    <property type="entry name" value="SDR39U1"/>
</dbReference>
<comment type="similarity">
    <text evidence="1">Belongs to the NAD(P)-dependent epimerase/dehydratase family. SDR39U1 subfamily.</text>
</comment>
<dbReference type="EMBL" id="JAERQG010000001">
    <property type="protein sequence ID" value="MBL0763965.1"/>
    <property type="molecule type" value="Genomic_DNA"/>
</dbReference>
<evidence type="ECO:0000259" key="3">
    <source>
        <dbReference type="Pfam" id="PF08338"/>
    </source>
</evidence>
<dbReference type="RefSeq" id="WP_201917096.1">
    <property type="nucleotide sequence ID" value="NZ_JAERQG010000001.1"/>
</dbReference>
<evidence type="ECO:0000256" key="1">
    <source>
        <dbReference type="ARBA" id="ARBA00009353"/>
    </source>
</evidence>
<dbReference type="NCBIfam" id="TIGR01777">
    <property type="entry name" value="yfcH"/>
    <property type="match status" value="1"/>
</dbReference>
<dbReference type="InterPro" id="IPR001509">
    <property type="entry name" value="Epimerase_deHydtase"/>
</dbReference>
<protein>
    <submittedName>
        <fullName evidence="4">TIGR01777 family oxidoreductase</fullName>
    </submittedName>
</protein>
<organism evidence="4 5">
    <name type="scientific">Marivirga atlantica</name>
    <dbReference type="NCBI Taxonomy" id="1548457"/>
    <lineage>
        <taxon>Bacteria</taxon>
        <taxon>Pseudomonadati</taxon>
        <taxon>Bacteroidota</taxon>
        <taxon>Cytophagia</taxon>
        <taxon>Cytophagales</taxon>
        <taxon>Marivirgaceae</taxon>
        <taxon>Marivirga</taxon>
    </lineage>
</organism>
<dbReference type="Proteomes" id="UP000642920">
    <property type="component" value="Unassembled WGS sequence"/>
</dbReference>
<dbReference type="AlphaFoldDB" id="A0A937A857"/>
<evidence type="ECO:0000259" key="2">
    <source>
        <dbReference type="Pfam" id="PF01370"/>
    </source>
</evidence>
<dbReference type="PANTHER" id="PTHR11092:SF0">
    <property type="entry name" value="EPIMERASE FAMILY PROTEIN SDR39U1"/>
    <property type="match status" value="1"/>
</dbReference>